<organism evidence="1">
    <name type="scientific">marine sediment metagenome</name>
    <dbReference type="NCBI Taxonomy" id="412755"/>
    <lineage>
        <taxon>unclassified sequences</taxon>
        <taxon>metagenomes</taxon>
        <taxon>ecological metagenomes</taxon>
    </lineage>
</organism>
<sequence>MTSSLPPKPSLKQLRNQAKDLLKAHRQGEASCCRVLHRLKQFEGRADTEILAGRLSLVEAQYALALDYGCKSWGQLREAVAGAS</sequence>
<feature type="non-terminal residue" evidence="1">
    <location>
        <position position="84"/>
    </location>
</feature>
<reference evidence="1" key="1">
    <citation type="journal article" date="2015" name="Nature">
        <title>Complex archaea that bridge the gap between prokaryotes and eukaryotes.</title>
        <authorList>
            <person name="Spang A."/>
            <person name="Saw J.H."/>
            <person name="Jorgensen S.L."/>
            <person name="Zaremba-Niedzwiedzka K."/>
            <person name="Martijn J."/>
            <person name="Lind A.E."/>
            <person name="van Eijk R."/>
            <person name="Schleper C."/>
            <person name="Guy L."/>
            <person name="Ettema T.J."/>
        </authorList>
    </citation>
    <scope>NUCLEOTIDE SEQUENCE</scope>
</reference>
<proteinExistence type="predicted"/>
<name>A0A0F8YQH7_9ZZZZ</name>
<accession>A0A0F8YQH7</accession>
<gene>
    <name evidence="1" type="ORF">LCGC14_3126080</name>
</gene>
<dbReference type="AlphaFoldDB" id="A0A0F8YQH7"/>
<evidence type="ECO:0000313" key="1">
    <source>
        <dbReference type="EMBL" id="KKK50331.1"/>
    </source>
</evidence>
<protein>
    <submittedName>
        <fullName evidence="1">Uncharacterized protein</fullName>
    </submittedName>
</protein>
<comment type="caution">
    <text evidence="1">The sequence shown here is derived from an EMBL/GenBank/DDBJ whole genome shotgun (WGS) entry which is preliminary data.</text>
</comment>
<dbReference type="EMBL" id="LAZR01068077">
    <property type="protein sequence ID" value="KKK50331.1"/>
    <property type="molecule type" value="Genomic_DNA"/>
</dbReference>